<evidence type="ECO:0000313" key="1">
    <source>
        <dbReference type="EMBL" id="QJR09249.1"/>
    </source>
</evidence>
<dbReference type="KEGG" id="uru:DSM104443_00286"/>
<sequence length="48" mass="5166">MLPEKKSLADILKQGTYLPNRTPETGFNGGTKGVFSTVAPYRDRPAAA</sequence>
<organism evidence="1 2">
    <name type="scientific">Usitatibacter rugosus</name>
    <dbReference type="NCBI Taxonomy" id="2732067"/>
    <lineage>
        <taxon>Bacteria</taxon>
        <taxon>Pseudomonadati</taxon>
        <taxon>Pseudomonadota</taxon>
        <taxon>Betaproteobacteria</taxon>
        <taxon>Nitrosomonadales</taxon>
        <taxon>Usitatibacteraceae</taxon>
        <taxon>Usitatibacter</taxon>
    </lineage>
</organism>
<protein>
    <submittedName>
        <fullName evidence="1">Uncharacterized protein</fullName>
    </submittedName>
</protein>
<proteinExistence type="predicted"/>
<gene>
    <name evidence="1" type="ORF">DSM104443_00286</name>
</gene>
<name>A0A6M4GPI8_9PROT</name>
<accession>A0A6M4GPI8</accession>
<dbReference type="AlphaFoldDB" id="A0A6M4GPI8"/>
<dbReference type="EMBL" id="CP053069">
    <property type="protein sequence ID" value="QJR09249.1"/>
    <property type="molecule type" value="Genomic_DNA"/>
</dbReference>
<reference evidence="1 2" key="1">
    <citation type="submission" date="2020-04" db="EMBL/GenBank/DDBJ databases">
        <title>Usitatibacter rugosus gen. nov., sp. nov. and Usitatibacter palustris sp. nov., novel members of Usitatibacteraceae fam. nov. within the order Nitrosomonadales isolated from soil.</title>
        <authorList>
            <person name="Huber K.J."/>
            <person name="Neumann-Schaal M."/>
            <person name="Geppert A."/>
            <person name="Luckner M."/>
            <person name="Wanner G."/>
            <person name="Overmann J."/>
        </authorList>
    </citation>
    <scope>NUCLEOTIDE SEQUENCE [LARGE SCALE GENOMIC DNA]</scope>
    <source>
        <strain evidence="1 2">0125_3</strain>
    </source>
</reference>
<evidence type="ECO:0000313" key="2">
    <source>
        <dbReference type="Proteomes" id="UP000501534"/>
    </source>
</evidence>
<dbReference type="Proteomes" id="UP000501534">
    <property type="component" value="Chromosome"/>
</dbReference>
<keyword evidence="2" id="KW-1185">Reference proteome</keyword>